<reference evidence="3" key="1">
    <citation type="journal article" date="2019" name="Int. J. Syst. Evol. Microbiol.">
        <title>The Global Catalogue of Microorganisms (GCM) 10K type strain sequencing project: providing services to taxonomists for standard genome sequencing and annotation.</title>
        <authorList>
            <consortium name="The Broad Institute Genomics Platform"/>
            <consortium name="The Broad Institute Genome Sequencing Center for Infectious Disease"/>
            <person name="Wu L."/>
            <person name="Ma J."/>
        </authorList>
    </citation>
    <scope>NUCLEOTIDE SEQUENCE [LARGE SCALE GENOMIC DNA]</scope>
    <source>
        <strain evidence="3">CGMCC 1.15790</strain>
    </source>
</reference>
<accession>A0ABW0U6C7</accession>
<dbReference type="Pfam" id="PF09580">
    <property type="entry name" value="Spore_YhcN_YlaJ"/>
    <property type="match status" value="1"/>
</dbReference>
<dbReference type="RefSeq" id="WP_270895447.1">
    <property type="nucleotide sequence ID" value="NZ_JBHSPF010000045.1"/>
</dbReference>
<organism evidence="2 3">
    <name type="scientific">Aliibacillus thermotolerans</name>
    <dbReference type="NCBI Taxonomy" id="1834418"/>
    <lineage>
        <taxon>Bacteria</taxon>
        <taxon>Bacillati</taxon>
        <taxon>Bacillota</taxon>
        <taxon>Bacilli</taxon>
        <taxon>Bacillales</taxon>
        <taxon>Bacillaceae</taxon>
        <taxon>Aliibacillus</taxon>
    </lineage>
</organism>
<dbReference type="PROSITE" id="PS51257">
    <property type="entry name" value="PROKAR_LIPOPROTEIN"/>
    <property type="match status" value="1"/>
</dbReference>
<dbReference type="InterPro" id="IPR019076">
    <property type="entry name" value="Spore_lipoprot_YhcN/YlaJ-like"/>
</dbReference>
<feature type="coiled-coil region" evidence="1">
    <location>
        <begin position="109"/>
        <end position="136"/>
    </location>
</feature>
<protein>
    <submittedName>
        <fullName evidence="2">YhcN/YlaJ family sporulation lipoprotein</fullName>
    </submittedName>
</protein>
<keyword evidence="3" id="KW-1185">Reference proteome</keyword>
<name>A0ABW0U6C7_9BACI</name>
<gene>
    <name evidence="2" type="ORF">ACFPTR_08965</name>
</gene>
<evidence type="ECO:0000256" key="1">
    <source>
        <dbReference type="SAM" id="Coils"/>
    </source>
</evidence>
<sequence>MNNVYKKQSFIYALCVLFLVGCHQYPSLDETYVLSEDSVKAEQMIEEMEPVTHAVAVDHEDSIYVAAEVKHMARFRMKKIRQEAHKKLSEAWPNKTVFFSTDKKAMLELLQLNKEMEEKKMGKKELTQQLTKIEEHMKG</sequence>
<dbReference type="Proteomes" id="UP001596143">
    <property type="component" value="Unassembled WGS sequence"/>
</dbReference>
<dbReference type="EMBL" id="JBHSPF010000045">
    <property type="protein sequence ID" value="MFC5629002.1"/>
    <property type="molecule type" value="Genomic_DNA"/>
</dbReference>
<keyword evidence="2" id="KW-0449">Lipoprotein</keyword>
<keyword evidence="1" id="KW-0175">Coiled coil</keyword>
<comment type="caution">
    <text evidence="2">The sequence shown here is derived from an EMBL/GenBank/DDBJ whole genome shotgun (WGS) entry which is preliminary data.</text>
</comment>
<evidence type="ECO:0000313" key="3">
    <source>
        <dbReference type="Proteomes" id="UP001596143"/>
    </source>
</evidence>
<proteinExistence type="predicted"/>
<evidence type="ECO:0000313" key="2">
    <source>
        <dbReference type="EMBL" id="MFC5629002.1"/>
    </source>
</evidence>